<evidence type="ECO:0000256" key="2">
    <source>
        <dbReference type="ARBA" id="ARBA00022448"/>
    </source>
</evidence>
<evidence type="ECO:0000259" key="8">
    <source>
        <dbReference type="PROSITE" id="PS50928"/>
    </source>
</evidence>
<dbReference type="PROSITE" id="PS50928">
    <property type="entry name" value="ABC_TM1"/>
    <property type="match status" value="1"/>
</dbReference>
<gene>
    <name evidence="9" type="ORF">HHL11_02770</name>
</gene>
<sequence length="313" mass="34020">MLRMVLRRLALSVPLLLAVTLLTFLLNSLAPGDLARTLMQGEGSEQQYQELRHQLGLDQPLLAQYGHWLQQAATGDLGTSYFTKESVASLLNDRIGVTVSIMAGVLVVCLAAGLALGVLSALRGGWVGRFIDTLSLVGLTLPSFWVALVLIAVFAVWLQWLPATGYTPLRDSPREWFLSLVLPVLSVSLISITTIAKQTRDSMNEVMGRDFIRSLRASGLPERSIIWKHALRNASLPVVTVLGLVMVNAISGAVFVERAFVLPGLGSLAVSAAQNNDMALMQGATLYFTLLTIVINLLVDLSYGWLNPKVRVQ</sequence>
<feature type="transmembrane region" description="Helical" evidence="7">
    <location>
        <begin position="286"/>
        <end position="306"/>
    </location>
</feature>
<comment type="similarity">
    <text evidence="7">Belongs to the binding-protein-dependent transport system permease family.</text>
</comment>
<name>A0A848GWY5_9BURK</name>
<feature type="transmembrane region" description="Helical" evidence="7">
    <location>
        <begin position="134"/>
        <end position="156"/>
    </location>
</feature>
<dbReference type="PANTHER" id="PTHR43163">
    <property type="entry name" value="DIPEPTIDE TRANSPORT SYSTEM PERMEASE PROTEIN DPPB-RELATED"/>
    <property type="match status" value="1"/>
</dbReference>
<dbReference type="InterPro" id="IPR045621">
    <property type="entry name" value="BPD_transp_1_N"/>
</dbReference>
<evidence type="ECO:0000256" key="7">
    <source>
        <dbReference type="RuleBase" id="RU363032"/>
    </source>
</evidence>
<accession>A0A848GWY5</accession>
<comment type="subcellular location">
    <subcellularLocation>
        <location evidence="1 7">Cell membrane</location>
        <topology evidence="1 7">Multi-pass membrane protein</topology>
    </subcellularLocation>
</comment>
<keyword evidence="6 7" id="KW-0472">Membrane</keyword>
<keyword evidence="10" id="KW-1185">Reference proteome</keyword>
<reference evidence="9 10" key="1">
    <citation type="submission" date="2020-04" db="EMBL/GenBank/DDBJ databases">
        <title>Ramlibacter sp. G-1-2-2 isolated from soil.</title>
        <authorList>
            <person name="Dahal R.H."/>
        </authorList>
    </citation>
    <scope>NUCLEOTIDE SEQUENCE [LARGE SCALE GENOMIC DNA]</scope>
    <source>
        <strain evidence="9 10">G-1-2-2</strain>
    </source>
</reference>
<dbReference type="Pfam" id="PF00528">
    <property type="entry name" value="BPD_transp_1"/>
    <property type="match status" value="1"/>
</dbReference>
<dbReference type="SUPFAM" id="SSF161098">
    <property type="entry name" value="MetI-like"/>
    <property type="match status" value="1"/>
</dbReference>
<evidence type="ECO:0000313" key="10">
    <source>
        <dbReference type="Proteomes" id="UP000541185"/>
    </source>
</evidence>
<dbReference type="GO" id="GO:0005886">
    <property type="term" value="C:plasma membrane"/>
    <property type="evidence" value="ECO:0007669"/>
    <property type="project" value="UniProtKB-SubCell"/>
</dbReference>
<evidence type="ECO:0000256" key="4">
    <source>
        <dbReference type="ARBA" id="ARBA00022692"/>
    </source>
</evidence>
<comment type="caution">
    <text evidence="9">The sequence shown here is derived from an EMBL/GenBank/DDBJ whole genome shotgun (WGS) entry which is preliminary data.</text>
</comment>
<evidence type="ECO:0000256" key="1">
    <source>
        <dbReference type="ARBA" id="ARBA00004651"/>
    </source>
</evidence>
<feature type="transmembrane region" description="Helical" evidence="7">
    <location>
        <begin position="234"/>
        <end position="256"/>
    </location>
</feature>
<evidence type="ECO:0000256" key="3">
    <source>
        <dbReference type="ARBA" id="ARBA00022475"/>
    </source>
</evidence>
<evidence type="ECO:0000256" key="6">
    <source>
        <dbReference type="ARBA" id="ARBA00023136"/>
    </source>
</evidence>
<organism evidence="9 10">
    <name type="scientific">Ramlibacter agri</name>
    <dbReference type="NCBI Taxonomy" id="2728837"/>
    <lineage>
        <taxon>Bacteria</taxon>
        <taxon>Pseudomonadati</taxon>
        <taxon>Pseudomonadota</taxon>
        <taxon>Betaproteobacteria</taxon>
        <taxon>Burkholderiales</taxon>
        <taxon>Comamonadaceae</taxon>
        <taxon>Ramlibacter</taxon>
    </lineage>
</organism>
<protein>
    <submittedName>
        <fullName evidence="9">ABC transporter permease</fullName>
    </submittedName>
</protein>
<dbReference type="Proteomes" id="UP000541185">
    <property type="component" value="Unassembled WGS sequence"/>
</dbReference>
<feature type="domain" description="ABC transmembrane type-1" evidence="8">
    <location>
        <begin position="95"/>
        <end position="299"/>
    </location>
</feature>
<evidence type="ECO:0000313" key="9">
    <source>
        <dbReference type="EMBL" id="NML42657.1"/>
    </source>
</evidence>
<dbReference type="AlphaFoldDB" id="A0A848GWY5"/>
<keyword evidence="3" id="KW-1003">Cell membrane</keyword>
<dbReference type="InterPro" id="IPR035906">
    <property type="entry name" value="MetI-like_sf"/>
</dbReference>
<dbReference type="Pfam" id="PF19300">
    <property type="entry name" value="BPD_transp_1_N"/>
    <property type="match status" value="1"/>
</dbReference>
<dbReference type="EMBL" id="JABBFX010000001">
    <property type="protein sequence ID" value="NML42657.1"/>
    <property type="molecule type" value="Genomic_DNA"/>
</dbReference>
<keyword evidence="4 7" id="KW-0812">Transmembrane</keyword>
<dbReference type="GO" id="GO:0055085">
    <property type="term" value="P:transmembrane transport"/>
    <property type="evidence" value="ECO:0007669"/>
    <property type="project" value="InterPro"/>
</dbReference>
<feature type="transmembrane region" description="Helical" evidence="7">
    <location>
        <begin position="95"/>
        <end position="122"/>
    </location>
</feature>
<evidence type="ECO:0000256" key="5">
    <source>
        <dbReference type="ARBA" id="ARBA00022989"/>
    </source>
</evidence>
<dbReference type="PANTHER" id="PTHR43163:SF6">
    <property type="entry name" value="DIPEPTIDE TRANSPORT SYSTEM PERMEASE PROTEIN DPPB-RELATED"/>
    <property type="match status" value="1"/>
</dbReference>
<dbReference type="InterPro" id="IPR000515">
    <property type="entry name" value="MetI-like"/>
</dbReference>
<dbReference type="Gene3D" id="1.10.3720.10">
    <property type="entry name" value="MetI-like"/>
    <property type="match status" value="1"/>
</dbReference>
<feature type="transmembrane region" description="Helical" evidence="7">
    <location>
        <begin position="176"/>
        <end position="196"/>
    </location>
</feature>
<keyword evidence="2 7" id="KW-0813">Transport</keyword>
<dbReference type="CDD" id="cd06261">
    <property type="entry name" value="TM_PBP2"/>
    <property type="match status" value="1"/>
</dbReference>
<keyword evidence="5 7" id="KW-1133">Transmembrane helix</keyword>
<proteinExistence type="inferred from homology"/>